<gene>
    <name evidence="1" type="ORF">EVAR_75416_1</name>
</gene>
<organism evidence="1 2">
    <name type="scientific">Eumeta variegata</name>
    <name type="common">Bagworm moth</name>
    <name type="synonym">Eumeta japonica</name>
    <dbReference type="NCBI Taxonomy" id="151549"/>
    <lineage>
        <taxon>Eukaryota</taxon>
        <taxon>Metazoa</taxon>
        <taxon>Ecdysozoa</taxon>
        <taxon>Arthropoda</taxon>
        <taxon>Hexapoda</taxon>
        <taxon>Insecta</taxon>
        <taxon>Pterygota</taxon>
        <taxon>Neoptera</taxon>
        <taxon>Endopterygota</taxon>
        <taxon>Lepidoptera</taxon>
        <taxon>Glossata</taxon>
        <taxon>Ditrysia</taxon>
        <taxon>Tineoidea</taxon>
        <taxon>Psychidae</taxon>
        <taxon>Oiketicinae</taxon>
        <taxon>Eumeta</taxon>
    </lineage>
</organism>
<dbReference type="EMBL" id="BGZK01000067">
    <property type="protein sequence ID" value="GBP14824.1"/>
    <property type="molecule type" value="Genomic_DNA"/>
</dbReference>
<protein>
    <submittedName>
        <fullName evidence="1">Uncharacterized protein</fullName>
    </submittedName>
</protein>
<name>A0A4C1TL96_EUMVA</name>
<dbReference type="Proteomes" id="UP000299102">
    <property type="component" value="Unassembled WGS sequence"/>
</dbReference>
<proteinExistence type="predicted"/>
<reference evidence="1 2" key="1">
    <citation type="journal article" date="2019" name="Commun. Biol.">
        <title>The bagworm genome reveals a unique fibroin gene that provides high tensile strength.</title>
        <authorList>
            <person name="Kono N."/>
            <person name="Nakamura H."/>
            <person name="Ohtoshi R."/>
            <person name="Tomita M."/>
            <person name="Numata K."/>
            <person name="Arakawa K."/>
        </authorList>
    </citation>
    <scope>NUCLEOTIDE SEQUENCE [LARGE SCALE GENOMIC DNA]</scope>
</reference>
<evidence type="ECO:0000313" key="1">
    <source>
        <dbReference type="EMBL" id="GBP14824.1"/>
    </source>
</evidence>
<accession>A0A4C1TL96</accession>
<evidence type="ECO:0000313" key="2">
    <source>
        <dbReference type="Proteomes" id="UP000299102"/>
    </source>
</evidence>
<keyword evidence="2" id="KW-1185">Reference proteome</keyword>
<comment type="caution">
    <text evidence="1">The sequence shown here is derived from an EMBL/GenBank/DDBJ whole genome shotgun (WGS) entry which is preliminary data.</text>
</comment>
<sequence length="144" mass="15948">MSNFLEDIPLKTCGCPGERELLALTVTPGPAYWMSVTAVPNRMSKPSASATGTHEYPLRTLSAHNFVRVGKECVPLSSLLDQSCCQFQSRSRFDSNSGNVLESVAHCDSGHTIDYSPTPALNFDLDSDSRLCSLSRFQFRYRYS</sequence>
<dbReference type="AlphaFoldDB" id="A0A4C1TL96"/>